<evidence type="ECO:0000313" key="3">
    <source>
        <dbReference type="Proteomes" id="UP001212803"/>
    </source>
</evidence>
<dbReference type="CDD" id="cd06558">
    <property type="entry name" value="crotonase-like"/>
    <property type="match status" value="1"/>
</dbReference>
<protein>
    <submittedName>
        <fullName evidence="2">Enoyl-CoA hydratase-related protein</fullName>
    </submittedName>
</protein>
<dbReference type="Pfam" id="PF00378">
    <property type="entry name" value="ECH_1"/>
    <property type="match status" value="1"/>
</dbReference>
<evidence type="ECO:0000313" key="2">
    <source>
        <dbReference type="EMBL" id="WBL35680.1"/>
    </source>
</evidence>
<dbReference type="PANTHER" id="PTHR43113:SF1">
    <property type="entry name" value="1,4-DIHYDROXY-2-NAPHTHOYL-COA SYNTHASE, PEROXISOMAL"/>
    <property type="match status" value="1"/>
</dbReference>
<feature type="compositionally biased region" description="Low complexity" evidence="1">
    <location>
        <begin position="272"/>
        <end position="285"/>
    </location>
</feature>
<dbReference type="InterPro" id="IPR029045">
    <property type="entry name" value="ClpP/crotonase-like_dom_sf"/>
</dbReference>
<accession>A0ABY7M6J4</accession>
<name>A0ABY7M6J4_9CHLR</name>
<dbReference type="PANTHER" id="PTHR43113">
    <property type="entry name" value="NUCLEOSIDE-DIPHOSPHATE-SUGAR EPIMERASE"/>
    <property type="match status" value="1"/>
</dbReference>
<dbReference type="SUPFAM" id="SSF52096">
    <property type="entry name" value="ClpP/crotonase"/>
    <property type="match status" value="1"/>
</dbReference>
<gene>
    <name evidence="2" type="ORF">O0235_12985</name>
</gene>
<dbReference type="Proteomes" id="UP001212803">
    <property type="component" value="Chromosome"/>
</dbReference>
<reference evidence="2 3" key="1">
    <citation type="journal article" date="2023" name="ISME J.">
        <title>Thermophilic Dehalococcoidia with unusual traits shed light on an unexpected past.</title>
        <authorList>
            <person name="Palmer M."/>
            <person name="Covington J.K."/>
            <person name="Zhou E.M."/>
            <person name="Thomas S.C."/>
            <person name="Habib N."/>
            <person name="Seymour C.O."/>
            <person name="Lai D."/>
            <person name="Johnston J."/>
            <person name="Hashimi A."/>
            <person name="Jiao J.Y."/>
            <person name="Muok A.R."/>
            <person name="Liu L."/>
            <person name="Xian W.D."/>
            <person name="Zhi X.Y."/>
            <person name="Li M.M."/>
            <person name="Silva L.P."/>
            <person name="Bowen B.P."/>
            <person name="Louie K."/>
            <person name="Briegel A."/>
            <person name="Pett-Ridge J."/>
            <person name="Weber P.K."/>
            <person name="Tocheva E.I."/>
            <person name="Woyke T."/>
            <person name="Northen T.R."/>
            <person name="Mayali X."/>
            <person name="Li W.J."/>
            <person name="Hedlund B.P."/>
        </authorList>
    </citation>
    <scope>NUCLEOTIDE SEQUENCE [LARGE SCALE GENOMIC DNA]</scope>
    <source>
        <strain evidence="2 3">YIM 72310</strain>
    </source>
</reference>
<dbReference type="EMBL" id="CP115149">
    <property type="protein sequence ID" value="WBL35680.1"/>
    <property type="molecule type" value="Genomic_DNA"/>
</dbReference>
<evidence type="ECO:0000256" key="1">
    <source>
        <dbReference type="SAM" id="MobiDB-lite"/>
    </source>
</evidence>
<dbReference type="Gene3D" id="3.90.226.10">
    <property type="entry name" value="2-enoyl-CoA Hydratase, Chain A, domain 1"/>
    <property type="match status" value="1"/>
</dbReference>
<keyword evidence="3" id="KW-1185">Reference proteome</keyword>
<organism evidence="2 3">
    <name type="scientific">Tepidiforma flava</name>
    <dbReference type="NCBI Taxonomy" id="3004094"/>
    <lineage>
        <taxon>Bacteria</taxon>
        <taxon>Bacillati</taxon>
        <taxon>Chloroflexota</taxon>
        <taxon>Tepidiformia</taxon>
        <taxon>Tepidiformales</taxon>
        <taxon>Tepidiformaceae</taxon>
        <taxon>Tepidiforma</taxon>
    </lineage>
</organism>
<dbReference type="InterPro" id="IPR001753">
    <property type="entry name" value="Enoyl-CoA_hydra/iso"/>
</dbReference>
<proteinExistence type="predicted"/>
<dbReference type="RefSeq" id="WP_270056205.1">
    <property type="nucleotide sequence ID" value="NZ_CP115149.1"/>
</dbReference>
<feature type="region of interest" description="Disordered" evidence="1">
    <location>
        <begin position="264"/>
        <end position="285"/>
    </location>
</feature>
<sequence length="285" mass="31567">MEFRDIDYRTDGPIAWITFNRPQYRNAQSWRLLDEYDRAMDLAVADSAVRVIITRGAGGNFSSGHDLGTPEQAADREARGIGEAGIEFYENFRHYNLDLLVKWRNAPKPTIAMVEGFCIFAGWMMAACVDLVFAARNALFLPAMLEYFSLPYDVGVRKAKELMFESRFLTAEEARELGFVNRVFEPEDLERETVGYALRVAENNPVVVRLSKAAANRAQDLMGYSAFLDTGLSDYLVMMANRGEARTKGGRRLGGVDLALRGLRGERPGLTPAPGAGEAAPPAGP</sequence>